<organism evidence="4 5">
    <name type="scientific">Chloroflexus islandicus</name>
    <dbReference type="NCBI Taxonomy" id="1707952"/>
    <lineage>
        <taxon>Bacteria</taxon>
        <taxon>Bacillati</taxon>
        <taxon>Chloroflexota</taxon>
        <taxon>Chloroflexia</taxon>
        <taxon>Chloroflexales</taxon>
        <taxon>Chloroflexineae</taxon>
        <taxon>Chloroflexaceae</taxon>
        <taxon>Chloroflexus</taxon>
    </lineage>
</organism>
<evidence type="ECO:0000259" key="3">
    <source>
        <dbReference type="PROSITE" id="PS50801"/>
    </source>
</evidence>
<dbReference type="PANTHER" id="PTHR33745">
    <property type="entry name" value="RSBT ANTAGONIST PROTEIN RSBS-RELATED"/>
    <property type="match status" value="1"/>
</dbReference>
<feature type="transmembrane region" description="Helical" evidence="2">
    <location>
        <begin position="120"/>
        <end position="138"/>
    </location>
</feature>
<feature type="transmembrane region" description="Helical" evidence="2">
    <location>
        <begin position="89"/>
        <end position="108"/>
    </location>
</feature>
<evidence type="ECO:0000256" key="1">
    <source>
        <dbReference type="SAM" id="Coils"/>
    </source>
</evidence>
<proteinExistence type="predicted"/>
<comment type="caution">
    <text evidence="4">The sequence shown here is derived from an EMBL/GenBank/DDBJ whole genome shotgun (WGS) entry which is preliminary data.</text>
</comment>
<gene>
    <name evidence="4" type="ORF">A6A03_00410</name>
</gene>
<dbReference type="CDD" id="cd07041">
    <property type="entry name" value="STAS_RsbR_RsbS_like"/>
    <property type="match status" value="1"/>
</dbReference>
<dbReference type="PANTHER" id="PTHR33745:SF1">
    <property type="entry name" value="RSBT ANTAGONIST PROTEIN RSBS"/>
    <property type="match status" value="1"/>
</dbReference>
<protein>
    <recommendedName>
        <fullName evidence="3">STAS domain-containing protein</fullName>
    </recommendedName>
</protein>
<dbReference type="RefSeq" id="WP_066784127.1">
    <property type="nucleotide sequence ID" value="NZ_LWQS01000038.1"/>
</dbReference>
<reference evidence="4 5" key="1">
    <citation type="submission" date="2016-04" db="EMBL/GenBank/DDBJ databases">
        <title>Chloroflexus islandicus sp. nov., a thermophilic filamentous anoxygenic phototrophic bacterium from geyser Strokkur (Iceland).</title>
        <authorList>
            <person name="Gaisin V.A."/>
            <person name="Kalashnikov A.M."/>
            <person name="Sukhacheva M.V."/>
            <person name="Grouzdev D.S."/>
            <person name="Ivanov T.M."/>
            <person name="Kuznetsov B."/>
            <person name="Gorlenko V.M."/>
        </authorList>
    </citation>
    <scope>NUCLEOTIDE SEQUENCE [LARGE SCALE GENOMIC DNA]</scope>
    <source>
        <strain evidence="5">isl-2</strain>
    </source>
</reference>
<keyword evidence="2" id="KW-1133">Transmembrane helix</keyword>
<keyword evidence="5" id="KW-1185">Reference proteome</keyword>
<dbReference type="Pfam" id="PF01740">
    <property type="entry name" value="STAS"/>
    <property type="match status" value="1"/>
</dbReference>
<feature type="transmembrane region" description="Helical" evidence="2">
    <location>
        <begin position="20"/>
        <end position="38"/>
    </location>
</feature>
<dbReference type="EMBL" id="LWQS01000038">
    <property type="protein sequence ID" value="OAN47242.1"/>
    <property type="molecule type" value="Genomic_DNA"/>
</dbReference>
<evidence type="ECO:0000313" key="5">
    <source>
        <dbReference type="Proteomes" id="UP000078287"/>
    </source>
</evidence>
<dbReference type="STRING" id="1707952.A6A03_00410"/>
<dbReference type="InterPro" id="IPR051932">
    <property type="entry name" value="Bact_StressResp_Reg"/>
</dbReference>
<keyword evidence="2" id="KW-0472">Membrane</keyword>
<accession>A0A178MEP8</accession>
<dbReference type="AlphaFoldDB" id="A0A178MEP8"/>
<dbReference type="SUPFAM" id="SSF52091">
    <property type="entry name" value="SpoIIaa-like"/>
    <property type="match status" value="1"/>
</dbReference>
<evidence type="ECO:0000313" key="4">
    <source>
        <dbReference type="EMBL" id="OAN47242.1"/>
    </source>
</evidence>
<sequence>MSVLSIPLVLIQPDPIPQLVANLIGLGFVVAIVAVARVGLVNQATIGLIIVLVVSFAVIPFGTSQIGLVPIFAVVAVITAAVIGEEKHVVFAAIMGIAGMVGQWFGVASRPQVAPSAGEIVVVGVLLTVICGLIAGIGTRSVRRAIELATAAQSRAEQLAQQLAQANQALEDRVAERTAALQAALAESEQRQAALAAALAENERQRREIRALSVPILAVRDDMLVMPLIGALDGERLALAQQRALQAIEQSRAQSLLVDVTGVPFLDQAAADGLIALARSVRLLGARLTLIGVSPEVAQTIVGLGIALGDIRVARDLRDAVMRGVSG</sequence>
<dbReference type="Proteomes" id="UP000078287">
    <property type="component" value="Unassembled WGS sequence"/>
</dbReference>
<name>A0A178MEP8_9CHLR</name>
<dbReference type="PROSITE" id="PS50801">
    <property type="entry name" value="STAS"/>
    <property type="match status" value="1"/>
</dbReference>
<feature type="transmembrane region" description="Helical" evidence="2">
    <location>
        <begin position="45"/>
        <end position="62"/>
    </location>
</feature>
<feature type="transmembrane region" description="Helical" evidence="2">
    <location>
        <begin position="68"/>
        <end position="84"/>
    </location>
</feature>
<dbReference type="Gene3D" id="3.30.750.24">
    <property type="entry name" value="STAS domain"/>
    <property type="match status" value="1"/>
</dbReference>
<keyword evidence="2" id="KW-0812">Transmembrane</keyword>
<dbReference type="InterPro" id="IPR002645">
    <property type="entry name" value="STAS_dom"/>
</dbReference>
<feature type="coiled-coil region" evidence="1">
    <location>
        <begin position="142"/>
        <end position="205"/>
    </location>
</feature>
<keyword evidence="1" id="KW-0175">Coiled coil</keyword>
<evidence type="ECO:0000256" key="2">
    <source>
        <dbReference type="SAM" id="Phobius"/>
    </source>
</evidence>
<dbReference type="InterPro" id="IPR036513">
    <property type="entry name" value="STAS_dom_sf"/>
</dbReference>
<feature type="domain" description="STAS" evidence="3">
    <location>
        <begin position="213"/>
        <end position="324"/>
    </location>
</feature>